<name>A0A1G7NK11_9SPHI</name>
<proteinExistence type="inferred from homology"/>
<dbReference type="InterPro" id="IPR000847">
    <property type="entry name" value="LysR_HTH_N"/>
</dbReference>
<evidence type="ECO:0000313" key="7">
    <source>
        <dbReference type="Proteomes" id="UP000199072"/>
    </source>
</evidence>
<evidence type="ECO:0000256" key="4">
    <source>
        <dbReference type="ARBA" id="ARBA00023163"/>
    </source>
</evidence>
<dbReference type="GO" id="GO:0032993">
    <property type="term" value="C:protein-DNA complex"/>
    <property type="evidence" value="ECO:0007669"/>
    <property type="project" value="TreeGrafter"/>
</dbReference>
<dbReference type="SUPFAM" id="SSF46785">
    <property type="entry name" value="Winged helix' DNA-binding domain"/>
    <property type="match status" value="1"/>
</dbReference>
<dbReference type="PROSITE" id="PS50931">
    <property type="entry name" value="HTH_LYSR"/>
    <property type="match status" value="1"/>
</dbReference>
<evidence type="ECO:0000259" key="5">
    <source>
        <dbReference type="PROSITE" id="PS50931"/>
    </source>
</evidence>
<evidence type="ECO:0000313" key="6">
    <source>
        <dbReference type="EMBL" id="SDF73600.1"/>
    </source>
</evidence>
<dbReference type="Pfam" id="PF00126">
    <property type="entry name" value="HTH_1"/>
    <property type="match status" value="1"/>
</dbReference>
<dbReference type="PANTHER" id="PTHR30346">
    <property type="entry name" value="TRANSCRIPTIONAL DUAL REGULATOR HCAR-RELATED"/>
    <property type="match status" value="1"/>
</dbReference>
<evidence type="ECO:0000256" key="1">
    <source>
        <dbReference type="ARBA" id="ARBA00009437"/>
    </source>
</evidence>
<accession>A0A1G7NK11</accession>
<dbReference type="InterPro" id="IPR036388">
    <property type="entry name" value="WH-like_DNA-bd_sf"/>
</dbReference>
<dbReference type="GO" id="GO:0003677">
    <property type="term" value="F:DNA binding"/>
    <property type="evidence" value="ECO:0007669"/>
    <property type="project" value="UniProtKB-KW"/>
</dbReference>
<keyword evidence="3" id="KW-0238">DNA-binding</keyword>
<dbReference type="AlphaFoldDB" id="A0A1G7NK11"/>
<dbReference type="Proteomes" id="UP000199072">
    <property type="component" value="Unassembled WGS sequence"/>
</dbReference>
<dbReference type="STRING" id="1391627.SAMN05216464_12724"/>
<reference evidence="6 7" key="1">
    <citation type="submission" date="2016-10" db="EMBL/GenBank/DDBJ databases">
        <authorList>
            <person name="de Groot N.N."/>
        </authorList>
    </citation>
    <scope>NUCLEOTIDE SEQUENCE [LARGE SCALE GENOMIC DNA]</scope>
    <source>
        <strain evidence="6 7">47C3B</strain>
    </source>
</reference>
<dbReference type="InterPro" id="IPR036390">
    <property type="entry name" value="WH_DNA-bd_sf"/>
</dbReference>
<dbReference type="EMBL" id="FNAI01000027">
    <property type="protein sequence ID" value="SDF73600.1"/>
    <property type="molecule type" value="Genomic_DNA"/>
</dbReference>
<protein>
    <submittedName>
        <fullName evidence="6">LysR family transcriptional regulator, hydrogen peroxide-inducible genes activator</fullName>
    </submittedName>
</protein>
<keyword evidence="2" id="KW-0805">Transcription regulation</keyword>
<keyword evidence="7" id="KW-1185">Reference proteome</keyword>
<dbReference type="PRINTS" id="PR00039">
    <property type="entry name" value="HTHLYSR"/>
</dbReference>
<dbReference type="GO" id="GO:0003700">
    <property type="term" value="F:DNA-binding transcription factor activity"/>
    <property type="evidence" value="ECO:0007669"/>
    <property type="project" value="InterPro"/>
</dbReference>
<dbReference type="OrthoDB" id="9803735at2"/>
<evidence type="ECO:0000256" key="3">
    <source>
        <dbReference type="ARBA" id="ARBA00023125"/>
    </source>
</evidence>
<dbReference type="PANTHER" id="PTHR30346:SF26">
    <property type="entry name" value="HYDROGEN PEROXIDE-INDUCIBLE GENES ACTIVATOR"/>
    <property type="match status" value="1"/>
</dbReference>
<dbReference type="RefSeq" id="WP_091157479.1">
    <property type="nucleotide sequence ID" value="NZ_FNAI01000027.1"/>
</dbReference>
<organism evidence="6 7">
    <name type="scientific">Mucilaginibacter pineti</name>
    <dbReference type="NCBI Taxonomy" id="1391627"/>
    <lineage>
        <taxon>Bacteria</taxon>
        <taxon>Pseudomonadati</taxon>
        <taxon>Bacteroidota</taxon>
        <taxon>Sphingobacteriia</taxon>
        <taxon>Sphingobacteriales</taxon>
        <taxon>Sphingobacteriaceae</taxon>
        <taxon>Mucilaginibacter</taxon>
    </lineage>
</organism>
<feature type="domain" description="HTH lysR-type" evidence="5">
    <location>
        <begin position="1"/>
        <end position="58"/>
    </location>
</feature>
<dbReference type="FunFam" id="1.10.10.10:FF:000001">
    <property type="entry name" value="LysR family transcriptional regulator"/>
    <property type="match status" value="1"/>
</dbReference>
<evidence type="ECO:0000256" key="2">
    <source>
        <dbReference type="ARBA" id="ARBA00023015"/>
    </source>
</evidence>
<sequence length="101" mass="11480">MSIKQYEYLVALAETGSFLKAAKRCCTGQPTLSIQIKKLEQTLGVIIFDRSRQPVKLTEIGQPVLEQIRVVLEHVNVLKSIANRRTPPYERNNSLEEKSII</sequence>
<comment type="similarity">
    <text evidence="1">Belongs to the LysR transcriptional regulatory family.</text>
</comment>
<dbReference type="Gene3D" id="1.10.10.10">
    <property type="entry name" value="Winged helix-like DNA-binding domain superfamily/Winged helix DNA-binding domain"/>
    <property type="match status" value="1"/>
</dbReference>
<gene>
    <name evidence="6" type="ORF">SAMN05216464_12724</name>
</gene>
<keyword evidence="4" id="KW-0804">Transcription</keyword>